<keyword evidence="3" id="KW-1185">Reference proteome</keyword>
<dbReference type="InterPro" id="IPR051916">
    <property type="entry name" value="GPI-anchor_lipid_remodeler"/>
</dbReference>
<keyword evidence="2" id="KW-0540">Nuclease</keyword>
<dbReference type="InterPro" id="IPR005135">
    <property type="entry name" value="Endo/exonuclease/phosphatase"/>
</dbReference>
<dbReference type="GO" id="GO:0004519">
    <property type="term" value="F:endonuclease activity"/>
    <property type="evidence" value="ECO:0007669"/>
    <property type="project" value="UniProtKB-KW"/>
</dbReference>
<dbReference type="Gene3D" id="3.60.10.10">
    <property type="entry name" value="Endonuclease/exonuclease/phosphatase"/>
    <property type="match status" value="1"/>
</dbReference>
<accession>A0A7J5UJ61</accession>
<dbReference type="PANTHER" id="PTHR14859">
    <property type="entry name" value="CALCOFLUOR WHITE HYPERSENSITIVE PROTEIN PRECURSOR"/>
    <property type="match status" value="1"/>
</dbReference>
<name>A0A7J5UJ61_9MICO</name>
<evidence type="ECO:0000313" key="3">
    <source>
        <dbReference type="Proteomes" id="UP000451860"/>
    </source>
</evidence>
<sequence>MHELRLADLRGAARRRRGVVTPLRLLTLNLQHGLPAVGSPRNGQPASAEILREAAGEVAAVGADVVLLQEVDRNQARSGRADQAALLADALGLRAHRFAAALAGSASGLHVRARRSEARRGFGVALLSRFPVRSWHVLPLRGTGLRLRRGGDLLGWSLGGWFPAFDESRVCLAAVLRTPDGPLTVAVTHLSTIPDVARAQLARSAAAVATLPGPRVLGGDLNLTPGDLALPGWTALATARTFSNARPRMQLDHLLGAGVAAAGPGRAHHFTISDHAGLSVDVVPAG</sequence>
<proteinExistence type="predicted"/>
<dbReference type="PANTHER" id="PTHR14859:SF1">
    <property type="entry name" value="PGAP2-INTERACTING PROTEIN"/>
    <property type="match status" value="1"/>
</dbReference>
<evidence type="ECO:0000259" key="1">
    <source>
        <dbReference type="Pfam" id="PF03372"/>
    </source>
</evidence>
<gene>
    <name evidence="2" type="ORF">GB883_19515</name>
</gene>
<dbReference type="GO" id="GO:0006506">
    <property type="term" value="P:GPI anchor biosynthetic process"/>
    <property type="evidence" value="ECO:0007669"/>
    <property type="project" value="TreeGrafter"/>
</dbReference>
<dbReference type="Pfam" id="PF03372">
    <property type="entry name" value="Exo_endo_phos"/>
    <property type="match status" value="1"/>
</dbReference>
<dbReference type="GO" id="GO:0016020">
    <property type="term" value="C:membrane"/>
    <property type="evidence" value="ECO:0007669"/>
    <property type="project" value="GOC"/>
</dbReference>
<dbReference type="InterPro" id="IPR036691">
    <property type="entry name" value="Endo/exonu/phosph_ase_sf"/>
</dbReference>
<feature type="domain" description="Endonuclease/exonuclease/phosphatase" evidence="1">
    <location>
        <begin position="26"/>
        <end position="275"/>
    </location>
</feature>
<reference evidence="2 3" key="1">
    <citation type="submission" date="2019-10" db="EMBL/GenBank/DDBJ databases">
        <title>Georgenia wutianyii sp. nov. and Georgenia yuyongxinii sp. nov. isolated from plateau pika (Ochotona curzoniae) in the Qinghai-Tibet plateau of China.</title>
        <authorList>
            <person name="Tian Z."/>
        </authorList>
    </citation>
    <scope>NUCLEOTIDE SEQUENCE [LARGE SCALE GENOMIC DNA]</scope>
    <source>
        <strain evidence="2 3">DSM 21501</strain>
    </source>
</reference>
<comment type="caution">
    <text evidence="2">The sequence shown here is derived from an EMBL/GenBank/DDBJ whole genome shotgun (WGS) entry which is preliminary data.</text>
</comment>
<evidence type="ECO:0000313" key="2">
    <source>
        <dbReference type="EMBL" id="KAE8762412.1"/>
    </source>
</evidence>
<dbReference type="AlphaFoldDB" id="A0A7J5UJ61"/>
<protein>
    <submittedName>
        <fullName evidence="2">Endonuclease</fullName>
    </submittedName>
</protein>
<dbReference type="OrthoDB" id="155529at2"/>
<organism evidence="2 3">
    <name type="scientific">Georgenia thermotolerans</name>
    <dbReference type="NCBI Taxonomy" id="527326"/>
    <lineage>
        <taxon>Bacteria</taxon>
        <taxon>Bacillati</taxon>
        <taxon>Actinomycetota</taxon>
        <taxon>Actinomycetes</taxon>
        <taxon>Micrococcales</taxon>
        <taxon>Bogoriellaceae</taxon>
        <taxon>Georgenia</taxon>
    </lineage>
</organism>
<keyword evidence="2" id="KW-0255">Endonuclease</keyword>
<keyword evidence="2" id="KW-0378">Hydrolase</keyword>
<dbReference type="SUPFAM" id="SSF56219">
    <property type="entry name" value="DNase I-like"/>
    <property type="match status" value="1"/>
</dbReference>
<dbReference type="Proteomes" id="UP000451860">
    <property type="component" value="Unassembled WGS sequence"/>
</dbReference>
<dbReference type="EMBL" id="WHJE01000176">
    <property type="protein sequence ID" value="KAE8762412.1"/>
    <property type="molecule type" value="Genomic_DNA"/>
</dbReference>